<keyword evidence="2" id="KW-0808">Transferase</keyword>
<dbReference type="GO" id="GO:0008168">
    <property type="term" value="F:methyltransferase activity"/>
    <property type="evidence" value="ECO:0007669"/>
    <property type="project" value="UniProtKB-KW"/>
</dbReference>
<dbReference type="InterPro" id="IPR029063">
    <property type="entry name" value="SAM-dependent_MTases_sf"/>
</dbReference>
<dbReference type="SUPFAM" id="SSF53335">
    <property type="entry name" value="S-adenosyl-L-methionine-dependent methyltransferases"/>
    <property type="match status" value="1"/>
</dbReference>
<accession>A0ABX3G3W0</accession>
<dbReference type="InterPro" id="IPR041698">
    <property type="entry name" value="Methyltransf_25"/>
</dbReference>
<dbReference type="InterPro" id="IPR049690">
    <property type="entry name" value="Daptide_MTase"/>
</dbReference>
<dbReference type="Proteomes" id="UP000187151">
    <property type="component" value="Unassembled WGS sequence"/>
</dbReference>
<gene>
    <name evidence="2" type="ORF">AVW11_16405</name>
</gene>
<dbReference type="CDD" id="cd02440">
    <property type="entry name" value="AdoMet_MTases"/>
    <property type="match status" value="1"/>
</dbReference>
<reference evidence="2 3" key="1">
    <citation type="submission" date="2016-01" db="EMBL/GenBank/DDBJ databases">
        <title>Streptomyces amritsarensis strain MTCC 11845 genome sequencing and assembly.</title>
        <authorList>
            <person name="Sharma D."/>
            <person name="Nair G.R."/>
            <person name="Kaur G."/>
            <person name="Manhas R.K."/>
            <person name="Mayilraj S."/>
        </authorList>
    </citation>
    <scope>NUCLEOTIDE SEQUENCE [LARGE SCALE GENOMIC DNA]</scope>
    <source>
        <strain evidence="2 3">MTCC 11845</strain>
    </source>
</reference>
<keyword evidence="2" id="KW-0489">Methyltransferase</keyword>
<feature type="domain" description="Methyltransferase" evidence="1">
    <location>
        <begin position="67"/>
        <end position="165"/>
    </location>
</feature>
<evidence type="ECO:0000313" key="3">
    <source>
        <dbReference type="Proteomes" id="UP000187151"/>
    </source>
</evidence>
<dbReference type="Pfam" id="PF13649">
    <property type="entry name" value="Methyltransf_25"/>
    <property type="match status" value="1"/>
</dbReference>
<proteinExistence type="predicted"/>
<keyword evidence="3" id="KW-1185">Reference proteome</keyword>
<name>A0ABX3G3W0_9ACTN</name>
<dbReference type="GO" id="GO:0032259">
    <property type="term" value="P:methylation"/>
    <property type="evidence" value="ECO:0007669"/>
    <property type="project" value="UniProtKB-KW"/>
</dbReference>
<evidence type="ECO:0000313" key="2">
    <source>
        <dbReference type="EMBL" id="OLZ65638.1"/>
    </source>
</evidence>
<evidence type="ECO:0000259" key="1">
    <source>
        <dbReference type="Pfam" id="PF13649"/>
    </source>
</evidence>
<dbReference type="RefSeq" id="WP_076044401.1">
    <property type="nucleotide sequence ID" value="NZ_MQUR01000034.1"/>
</dbReference>
<sequence length="273" mass="29403">MTATAVGGTPRSVPGRAGRALAELGDRVVMCGIYDEVGSLIYDDLSRNDTHEVRELIGLVRRRPGPVLELAAGTGRLTMPLLAAGRDVTALELARPMLDLLLARLHEAPERLRERCTTIEGDMASFTLDRRFGAVVLGTTSISLLDEEGRAALYRTVRDHLAPGGAFLLSTTYPTAGATQDEIRIDMAGASGRLYHLHEHWSPQTGTRTVTLHAADLSEGPVHVCTSTVAALPADLLENELAAAGFRVNTRLTLRTGGDRHESVLLEAEVEPR</sequence>
<dbReference type="NCBIfam" id="NF041820">
    <property type="entry name" value="daptide_MTase"/>
    <property type="match status" value="1"/>
</dbReference>
<organism evidence="2 3">
    <name type="scientific">Streptomyces amritsarensis</name>
    <dbReference type="NCBI Taxonomy" id="681158"/>
    <lineage>
        <taxon>Bacteria</taxon>
        <taxon>Bacillati</taxon>
        <taxon>Actinomycetota</taxon>
        <taxon>Actinomycetes</taxon>
        <taxon>Kitasatosporales</taxon>
        <taxon>Streptomycetaceae</taxon>
        <taxon>Streptomyces</taxon>
    </lineage>
</organism>
<comment type="caution">
    <text evidence="2">The sequence shown here is derived from an EMBL/GenBank/DDBJ whole genome shotgun (WGS) entry which is preliminary data.</text>
</comment>
<protein>
    <submittedName>
        <fullName evidence="2">SAM-dependent methyltransferase</fullName>
    </submittedName>
</protein>
<dbReference type="EMBL" id="MQUR01000034">
    <property type="protein sequence ID" value="OLZ65638.1"/>
    <property type="molecule type" value="Genomic_DNA"/>
</dbReference>
<dbReference type="Gene3D" id="3.40.50.150">
    <property type="entry name" value="Vaccinia Virus protein VP39"/>
    <property type="match status" value="1"/>
</dbReference>